<evidence type="ECO:0000313" key="7">
    <source>
        <dbReference type="EMBL" id="GHC75672.1"/>
    </source>
</evidence>
<dbReference type="PANTHER" id="PTHR11101">
    <property type="entry name" value="PHOSPHATE TRANSPORTER"/>
    <property type="match status" value="1"/>
</dbReference>
<feature type="transmembrane region" description="Helical" evidence="6">
    <location>
        <begin position="195"/>
        <end position="217"/>
    </location>
</feature>
<comment type="similarity">
    <text evidence="6">Belongs to the inorganic phosphate transporter (PiT) (TC 2.A.20) family.</text>
</comment>
<gene>
    <name evidence="7" type="ORF">GCM10010136_25850</name>
</gene>
<comment type="subcellular location">
    <subcellularLocation>
        <location evidence="1 6">Membrane</location>
        <topology evidence="1 6">Multi-pass membrane protein</topology>
    </subcellularLocation>
</comment>
<keyword evidence="8" id="KW-1185">Reference proteome</keyword>
<keyword evidence="2 6" id="KW-0813">Transport</keyword>
<feature type="transmembrane region" description="Helical" evidence="6">
    <location>
        <begin position="301"/>
        <end position="320"/>
    </location>
</feature>
<reference evidence="7" key="1">
    <citation type="journal article" date="2014" name="Int. J. Syst. Evol. Microbiol.">
        <title>Complete genome sequence of Corynebacterium casei LMG S-19264T (=DSM 44701T), isolated from a smear-ripened cheese.</title>
        <authorList>
            <consortium name="US DOE Joint Genome Institute (JGI-PGF)"/>
            <person name="Walter F."/>
            <person name="Albersmeier A."/>
            <person name="Kalinowski J."/>
            <person name="Ruckert C."/>
        </authorList>
    </citation>
    <scope>NUCLEOTIDE SEQUENCE</scope>
    <source>
        <strain evidence="7">KCTC 42097</strain>
    </source>
</reference>
<dbReference type="GO" id="GO:0005315">
    <property type="term" value="F:phosphate transmembrane transporter activity"/>
    <property type="evidence" value="ECO:0007669"/>
    <property type="project" value="InterPro"/>
</dbReference>
<keyword evidence="6" id="KW-0592">Phosphate transport</keyword>
<feature type="transmembrane region" description="Helical" evidence="6">
    <location>
        <begin position="258"/>
        <end position="281"/>
    </location>
</feature>
<feature type="transmembrane region" description="Helical" evidence="6">
    <location>
        <begin position="169"/>
        <end position="189"/>
    </location>
</feature>
<feature type="transmembrane region" description="Helical" evidence="6">
    <location>
        <begin position="61"/>
        <end position="80"/>
    </location>
</feature>
<organism evidence="7 8">
    <name type="scientific">Limoniibacter endophyticus</name>
    <dbReference type="NCBI Taxonomy" id="1565040"/>
    <lineage>
        <taxon>Bacteria</taxon>
        <taxon>Pseudomonadati</taxon>
        <taxon>Pseudomonadota</taxon>
        <taxon>Alphaproteobacteria</taxon>
        <taxon>Hyphomicrobiales</taxon>
        <taxon>Bartonellaceae</taxon>
        <taxon>Limoniibacter</taxon>
    </lineage>
</organism>
<proteinExistence type="inferred from homology"/>
<evidence type="ECO:0000256" key="6">
    <source>
        <dbReference type="RuleBase" id="RU363058"/>
    </source>
</evidence>
<feature type="transmembrane region" description="Helical" evidence="6">
    <location>
        <begin position="34"/>
        <end position="55"/>
    </location>
</feature>
<dbReference type="InterPro" id="IPR001204">
    <property type="entry name" value="Phos_transporter"/>
</dbReference>
<keyword evidence="5 6" id="KW-0472">Membrane</keyword>
<dbReference type="PANTHER" id="PTHR11101:SF80">
    <property type="entry name" value="PHOSPHATE TRANSPORTER"/>
    <property type="match status" value="1"/>
</dbReference>
<dbReference type="Pfam" id="PF01384">
    <property type="entry name" value="PHO4"/>
    <property type="match status" value="1"/>
</dbReference>
<sequence length="506" mass="53167">MAPKRDKRRKNVLDKDLARFSTIEEAGSLVTRDLLLPGLGFILTMLVASIVAFKFSDEPGVLALVTGAAIAIYMAMNIGANDVANNVGPSFGARVISLGGALSLAAFCEIAGAFMGGSAVISTIAGGIIDPAHREDLLHTRVMLVTLLAAALWVHLANWIRAPVSTTHAIVGALVGAGLASFGFEAILWGKIGMITLSWITTPLFGGVIAALMLATLDRFLVQRTDKLAAARLWIPLMVAAMVGSFCAFLASGGSGRFFSLGLTASCFVGLLCGGLTWIVYRPAIERQSATLENRKASLKVLFRVPLVLSAALLSFSHGASDVANAIGPLAAITHNIELMGAASIGDSTPFWVMAIGAIGLSAGILLFGSRLVRVVGGEITKLNAIRAFCIALSTALVVLTAAMLGLPVSSTHIAVGAVFGVGFFREWRDMKRARQAMLGLREEVQDESHTPRLGGKYGSKPEIRRRKLVRRAHLLTIAGAWATTVPGAAVIAAFIVFFLGVVAPI</sequence>
<keyword evidence="3 6" id="KW-0812">Transmembrane</keyword>
<feature type="transmembrane region" description="Helical" evidence="6">
    <location>
        <begin position="229"/>
        <end position="252"/>
    </location>
</feature>
<evidence type="ECO:0000256" key="1">
    <source>
        <dbReference type="ARBA" id="ARBA00004141"/>
    </source>
</evidence>
<evidence type="ECO:0000256" key="5">
    <source>
        <dbReference type="ARBA" id="ARBA00023136"/>
    </source>
</evidence>
<dbReference type="EMBL" id="BMZO01000008">
    <property type="protein sequence ID" value="GHC75672.1"/>
    <property type="molecule type" value="Genomic_DNA"/>
</dbReference>
<dbReference type="RefSeq" id="WP_189490813.1">
    <property type="nucleotide sequence ID" value="NZ_BMZO01000008.1"/>
</dbReference>
<dbReference type="GO" id="GO:0016020">
    <property type="term" value="C:membrane"/>
    <property type="evidence" value="ECO:0007669"/>
    <property type="project" value="UniProtKB-SubCell"/>
</dbReference>
<comment type="caution">
    <text evidence="7">The sequence shown here is derived from an EMBL/GenBank/DDBJ whole genome shotgun (WGS) entry which is preliminary data.</text>
</comment>
<evidence type="ECO:0000256" key="4">
    <source>
        <dbReference type="ARBA" id="ARBA00022989"/>
    </source>
</evidence>
<accession>A0A8J3DK93</accession>
<evidence type="ECO:0000256" key="3">
    <source>
        <dbReference type="ARBA" id="ARBA00022692"/>
    </source>
</evidence>
<feature type="transmembrane region" description="Helical" evidence="6">
    <location>
        <begin position="411"/>
        <end position="428"/>
    </location>
</feature>
<evidence type="ECO:0000313" key="8">
    <source>
        <dbReference type="Proteomes" id="UP000641137"/>
    </source>
</evidence>
<feature type="transmembrane region" description="Helical" evidence="6">
    <location>
        <begin position="475"/>
        <end position="504"/>
    </location>
</feature>
<dbReference type="AlphaFoldDB" id="A0A8J3DK93"/>
<feature type="transmembrane region" description="Helical" evidence="6">
    <location>
        <begin position="101"/>
        <end position="125"/>
    </location>
</feature>
<keyword evidence="4 6" id="KW-1133">Transmembrane helix</keyword>
<dbReference type="GO" id="GO:0035435">
    <property type="term" value="P:phosphate ion transmembrane transport"/>
    <property type="evidence" value="ECO:0007669"/>
    <property type="project" value="TreeGrafter"/>
</dbReference>
<feature type="transmembrane region" description="Helical" evidence="6">
    <location>
        <begin position="351"/>
        <end position="373"/>
    </location>
</feature>
<protein>
    <recommendedName>
        <fullName evidence="6">Phosphate transporter</fullName>
    </recommendedName>
</protein>
<dbReference type="Proteomes" id="UP000641137">
    <property type="component" value="Unassembled WGS sequence"/>
</dbReference>
<feature type="transmembrane region" description="Helical" evidence="6">
    <location>
        <begin position="137"/>
        <end position="157"/>
    </location>
</feature>
<name>A0A8J3DK93_9HYPH</name>
<reference evidence="7" key="2">
    <citation type="submission" date="2020-09" db="EMBL/GenBank/DDBJ databases">
        <authorList>
            <person name="Sun Q."/>
            <person name="Kim S."/>
        </authorList>
    </citation>
    <scope>NUCLEOTIDE SEQUENCE</scope>
    <source>
        <strain evidence="7">KCTC 42097</strain>
    </source>
</reference>
<feature type="transmembrane region" description="Helical" evidence="6">
    <location>
        <begin position="385"/>
        <end position="405"/>
    </location>
</feature>
<evidence type="ECO:0000256" key="2">
    <source>
        <dbReference type="ARBA" id="ARBA00022448"/>
    </source>
</evidence>